<comment type="pathway">
    <text evidence="1 9">Glycan biosynthesis; sucrose metabolism.</text>
</comment>
<comment type="caution">
    <text evidence="12">The sequence shown here is derived from an EMBL/GenBank/DDBJ whole genome shotgun (WGS) entry which is preliminary data.</text>
</comment>
<dbReference type="InterPro" id="IPR013189">
    <property type="entry name" value="Glyco_hydro_32_C"/>
</dbReference>
<evidence type="ECO:0000256" key="5">
    <source>
        <dbReference type="ARBA" id="ARBA00022801"/>
    </source>
</evidence>
<dbReference type="CDD" id="cd08996">
    <property type="entry name" value="GH32_FFase"/>
    <property type="match status" value="1"/>
</dbReference>
<evidence type="ECO:0000256" key="2">
    <source>
        <dbReference type="ARBA" id="ARBA00009902"/>
    </source>
</evidence>
<dbReference type="InterPro" id="IPR006232">
    <property type="entry name" value="Suc6P_hydrolase"/>
</dbReference>
<dbReference type="Pfam" id="PF00251">
    <property type="entry name" value="Glyco_hydro_32N"/>
    <property type="match status" value="1"/>
</dbReference>
<name>A0A9D2DSJ9_9FIRM</name>
<accession>A0A9D2DSJ9</accession>
<keyword evidence="5 8" id="KW-0378">Hydrolase</keyword>
<dbReference type="AlphaFoldDB" id="A0A9D2DSJ9"/>
<feature type="domain" description="Glycosyl hydrolase family 32 N-terminal" evidence="10">
    <location>
        <begin position="29"/>
        <end position="336"/>
    </location>
</feature>
<keyword evidence="6 8" id="KW-0326">Glycosidase</keyword>
<evidence type="ECO:0000313" key="13">
    <source>
        <dbReference type="Proteomes" id="UP000824041"/>
    </source>
</evidence>
<comment type="function">
    <text evidence="9">Enables the bacterium to metabolize sucrose as a sole carbon source.</text>
</comment>
<dbReference type="GO" id="GO:0005737">
    <property type="term" value="C:cytoplasm"/>
    <property type="evidence" value="ECO:0007669"/>
    <property type="project" value="UniProtKB-SubCell"/>
</dbReference>
<dbReference type="Proteomes" id="UP000824041">
    <property type="component" value="Unassembled WGS sequence"/>
</dbReference>
<evidence type="ECO:0000256" key="6">
    <source>
        <dbReference type="ARBA" id="ARBA00023295"/>
    </source>
</evidence>
<dbReference type="Pfam" id="PF08244">
    <property type="entry name" value="Glyco_hydro_32C"/>
    <property type="match status" value="1"/>
</dbReference>
<dbReference type="PANTHER" id="PTHR43101">
    <property type="entry name" value="BETA-FRUCTOSIDASE"/>
    <property type="match status" value="1"/>
</dbReference>
<dbReference type="InterPro" id="IPR051214">
    <property type="entry name" value="GH32_Enzymes"/>
</dbReference>
<dbReference type="InterPro" id="IPR013148">
    <property type="entry name" value="Glyco_hydro_32_N"/>
</dbReference>
<evidence type="ECO:0000313" key="12">
    <source>
        <dbReference type="EMBL" id="HIZ22447.1"/>
    </source>
</evidence>
<evidence type="ECO:0000259" key="10">
    <source>
        <dbReference type="Pfam" id="PF00251"/>
    </source>
</evidence>
<dbReference type="SMART" id="SM00640">
    <property type="entry name" value="Glyco_32"/>
    <property type="match status" value="1"/>
</dbReference>
<evidence type="ECO:0000256" key="8">
    <source>
        <dbReference type="RuleBase" id="RU362110"/>
    </source>
</evidence>
<organism evidence="12 13">
    <name type="scientific">Candidatus Blautia faecigallinarum</name>
    <dbReference type="NCBI Taxonomy" id="2838488"/>
    <lineage>
        <taxon>Bacteria</taxon>
        <taxon>Bacillati</taxon>
        <taxon>Bacillota</taxon>
        <taxon>Clostridia</taxon>
        <taxon>Lachnospirales</taxon>
        <taxon>Lachnospiraceae</taxon>
        <taxon>Blautia</taxon>
    </lineage>
</organism>
<evidence type="ECO:0000256" key="4">
    <source>
        <dbReference type="ARBA" id="ARBA00019623"/>
    </source>
</evidence>
<dbReference type="EC" id="3.2.1.26" evidence="3 8"/>
<protein>
    <recommendedName>
        <fullName evidence="4 8">Sucrose-6-phosphate hydrolase</fullName>
        <ecNumber evidence="3 8">3.2.1.26</ecNumber>
    </recommendedName>
    <alternativeName>
        <fullName evidence="7 9">Invertase</fullName>
    </alternativeName>
</protein>
<dbReference type="Gene3D" id="2.60.120.560">
    <property type="entry name" value="Exo-inulinase, domain 1"/>
    <property type="match status" value="1"/>
</dbReference>
<comment type="catalytic activity">
    <reaction evidence="8">
        <text>Hydrolysis of terminal non-reducing beta-D-fructofuranoside residues in beta-D-fructofuranosides.</text>
        <dbReference type="EC" id="3.2.1.26"/>
    </reaction>
</comment>
<dbReference type="PANTHER" id="PTHR43101:SF1">
    <property type="entry name" value="BETA-FRUCTOSIDASE"/>
    <property type="match status" value="1"/>
</dbReference>
<dbReference type="InterPro" id="IPR013320">
    <property type="entry name" value="ConA-like_dom_sf"/>
</dbReference>
<dbReference type="SUPFAM" id="SSF49899">
    <property type="entry name" value="Concanavalin A-like lectins/glucanases"/>
    <property type="match status" value="1"/>
</dbReference>
<dbReference type="PROSITE" id="PS00609">
    <property type="entry name" value="GLYCOSYL_HYDROL_F32"/>
    <property type="match status" value="1"/>
</dbReference>
<keyword evidence="9" id="KW-0963">Cytoplasm</keyword>
<dbReference type="InterPro" id="IPR001362">
    <property type="entry name" value="Glyco_hydro_32"/>
</dbReference>
<evidence type="ECO:0000256" key="3">
    <source>
        <dbReference type="ARBA" id="ARBA00012758"/>
    </source>
</evidence>
<dbReference type="InterPro" id="IPR023296">
    <property type="entry name" value="Glyco_hydro_beta-prop_sf"/>
</dbReference>
<feature type="domain" description="Glycosyl hydrolase family 32 C-terminal" evidence="11">
    <location>
        <begin position="339"/>
        <end position="488"/>
    </location>
</feature>
<dbReference type="Gene3D" id="2.115.10.20">
    <property type="entry name" value="Glycosyl hydrolase domain, family 43"/>
    <property type="match status" value="1"/>
</dbReference>
<proteinExistence type="inferred from homology"/>
<evidence type="ECO:0000256" key="7">
    <source>
        <dbReference type="ARBA" id="ARBA00033367"/>
    </source>
</evidence>
<gene>
    <name evidence="12" type="ORF">IAA21_06585</name>
</gene>
<evidence type="ECO:0000259" key="11">
    <source>
        <dbReference type="Pfam" id="PF08244"/>
    </source>
</evidence>
<dbReference type="SUPFAM" id="SSF75005">
    <property type="entry name" value="Arabinanase/levansucrase/invertase"/>
    <property type="match status" value="1"/>
</dbReference>
<comment type="subcellular location">
    <subcellularLocation>
        <location evidence="9">Cytoplasm</location>
    </subcellularLocation>
</comment>
<dbReference type="GO" id="GO:0005975">
    <property type="term" value="P:carbohydrate metabolic process"/>
    <property type="evidence" value="ECO:0007669"/>
    <property type="project" value="InterPro"/>
</dbReference>
<sequence>MYRDQLKRARLFEEEALKKYGKDHKPVFHLTPLTGWMNDPNGFSYYDGKYHLFYQYNPYDVHWDRMHWGHACTEDFVNWEYLPAALAPDQDYDAFGVFSGSALEKDGKHVLMYTSVQETKLPHGMKAVRQDQCIAIGNGRDYQKSIKNPVITGDMLPKDCSREDFRDPKIWEEDGVFYCAVGNRHEDGSGQILLFVSEDLENWSMKSVLDRCENRYGKMWECPDFFHLGEKHVLIVSPQDMTAEGLEFHNGNGTVMFTGTFDKETGKFHEETAHAVDYGLDFYAPQTVETPDGRRVMTAWLKSWDGLVHIQDTKWNGMMILPRELELKQGRVVQNPVRELEQYRRERVSYENIRLGGTAGQAEGSELEGIKGRTADLTLDIEEGEYDSFEIRLAQNERFYSSIRYDRKDSVLTFDRTYSGLCRDYPSVRSMAVRDRKGKIRIRILLDLYSVEIFVNDGEQAMTSMITTDASADRITFRAEGPVQVSVEKYDIVL</sequence>
<reference evidence="12" key="2">
    <citation type="submission" date="2021-04" db="EMBL/GenBank/DDBJ databases">
        <authorList>
            <person name="Gilroy R."/>
        </authorList>
    </citation>
    <scope>NUCLEOTIDE SEQUENCE</scope>
    <source>
        <strain evidence="12">14324</strain>
    </source>
</reference>
<evidence type="ECO:0000256" key="9">
    <source>
        <dbReference type="RuleBase" id="RU365015"/>
    </source>
</evidence>
<reference evidence="12" key="1">
    <citation type="journal article" date="2021" name="PeerJ">
        <title>Extensive microbial diversity within the chicken gut microbiome revealed by metagenomics and culture.</title>
        <authorList>
            <person name="Gilroy R."/>
            <person name="Ravi A."/>
            <person name="Getino M."/>
            <person name="Pursley I."/>
            <person name="Horton D.L."/>
            <person name="Alikhan N.F."/>
            <person name="Baker D."/>
            <person name="Gharbi K."/>
            <person name="Hall N."/>
            <person name="Watson M."/>
            <person name="Adriaenssens E.M."/>
            <person name="Foster-Nyarko E."/>
            <person name="Jarju S."/>
            <person name="Secka A."/>
            <person name="Antonio M."/>
            <person name="Oren A."/>
            <person name="Chaudhuri R.R."/>
            <person name="La Ragione R."/>
            <person name="Hildebrand F."/>
            <person name="Pallen M.J."/>
        </authorList>
    </citation>
    <scope>NUCLEOTIDE SEQUENCE</scope>
    <source>
        <strain evidence="12">14324</strain>
    </source>
</reference>
<dbReference type="InterPro" id="IPR018053">
    <property type="entry name" value="Glyco_hydro_32_AS"/>
</dbReference>
<evidence type="ECO:0000256" key="1">
    <source>
        <dbReference type="ARBA" id="ARBA00004914"/>
    </source>
</evidence>
<dbReference type="GO" id="GO:0004564">
    <property type="term" value="F:beta-fructofuranosidase activity"/>
    <property type="evidence" value="ECO:0007669"/>
    <property type="project" value="UniProtKB-EC"/>
</dbReference>
<dbReference type="EMBL" id="DXBU01000091">
    <property type="protein sequence ID" value="HIZ22447.1"/>
    <property type="molecule type" value="Genomic_DNA"/>
</dbReference>
<keyword evidence="9" id="KW-0119">Carbohydrate metabolism</keyword>
<dbReference type="NCBIfam" id="TIGR01322">
    <property type="entry name" value="scrB_fam"/>
    <property type="match status" value="1"/>
</dbReference>
<comment type="similarity">
    <text evidence="2 8">Belongs to the glycosyl hydrolase 32 family.</text>
</comment>